<organism evidence="1">
    <name type="scientific">Triticum aestivum</name>
    <name type="common">Wheat</name>
    <dbReference type="NCBI Taxonomy" id="4565"/>
    <lineage>
        <taxon>Eukaryota</taxon>
        <taxon>Viridiplantae</taxon>
        <taxon>Streptophyta</taxon>
        <taxon>Embryophyta</taxon>
        <taxon>Tracheophyta</taxon>
        <taxon>Spermatophyta</taxon>
        <taxon>Magnoliopsida</taxon>
        <taxon>Liliopsida</taxon>
        <taxon>Poales</taxon>
        <taxon>Poaceae</taxon>
        <taxon>BOP clade</taxon>
        <taxon>Pooideae</taxon>
        <taxon>Triticodae</taxon>
        <taxon>Triticeae</taxon>
        <taxon>Triticinae</taxon>
        <taxon>Triticum</taxon>
    </lineage>
</organism>
<accession>A0A3B6NQV1</accession>
<evidence type="ECO:0000313" key="1">
    <source>
        <dbReference type="EnsemblPlants" id="TraesCS6A02G193200.1"/>
    </source>
</evidence>
<dbReference type="OrthoDB" id="710463at2759"/>
<evidence type="ECO:0000313" key="2">
    <source>
        <dbReference type="Proteomes" id="UP000019116"/>
    </source>
</evidence>
<protein>
    <submittedName>
        <fullName evidence="1">Uncharacterized protein</fullName>
    </submittedName>
</protein>
<dbReference type="Gramene" id="TraesNOR6A03G03349520.1">
    <property type="protein sequence ID" value="TraesNOR6A03G03349520.1"/>
    <property type="gene ID" value="TraesNOR6A03G03349520"/>
</dbReference>
<dbReference type="Gramene" id="TraesCS6A03G0496500.1">
    <property type="protein sequence ID" value="TraesCS6A03G0496500.1.CDS"/>
    <property type="gene ID" value="TraesCS6A03G0496500"/>
</dbReference>
<dbReference type="Gramene" id="TraesLAC6A03G03272860.1">
    <property type="protein sequence ID" value="TraesLAC6A03G03272860.1"/>
    <property type="gene ID" value="TraesLAC6A03G03272860"/>
</dbReference>
<keyword evidence="2" id="KW-1185">Reference proteome</keyword>
<dbReference type="AlphaFoldDB" id="A0A3B6NQV1"/>
<dbReference type="Proteomes" id="UP000019116">
    <property type="component" value="Chromosome 6A"/>
</dbReference>
<dbReference type="EnsemblPlants" id="TraesCS6A02G193200.1">
    <property type="protein sequence ID" value="TraesCS6A02G193200.1"/>
    <property type="gene ID" value="TraesCS6A02G193200"/>
</dbReference>
<name>A0A3B6NQV1_WHEAT</name>
<dbReference type="Gramene" id="TraesCS6A02G193200.1">
    <property type="protein sequence ID" value="TraesCS6A02G193200.1"/>
    <property type="gene ID" value="TraesCS6A02G193200"/>
</dbReference>
<reference evidence="1" key="2">
    <citation type="submission" date="2018-10" db="UniProtKB">
        <authorList>
            <consortium name="EnsemblPlants"/>
        </authorList>
    </citation>
    <scope>IDENTIFICATION</scope>
</reference>
<proteinExistence type="predicted"/>
<reference evidence="1" key="1">
    <citation type="submission" date="2018-08" db="EMBL/GenBank/DDBJ databases">
        <authorList>
            <person name="Rossello M."/>
        </authorList>
    </citation>
    <scope>NUCLEOTIDE SEQUENCE [LARGE SCALE GENOMIC DNA]</scope>
    <source>
        <strain evidence="1">cv. Chinese Spring</strain>
    </source>
</reference>
<sequence>MESDDHGRVARRHEMWFSAPVGVVHERVGDDGINAVHSGSCRGALWWPLWYSSVAGQVSLVTRQVQSAEQTLFSKREEEGDLGSCPRAVSGDAPMRSHSGVCDAVLRLLSGGHIAAPQIAQYCNPFLPLLIFCRKESGAFRLDVPLEFDLVPFQIILCSAT</sequence>